<comment type="function">
    <text evidence="5">Catalyzes the phosphorylation of the 3'-hydroxyl group of dephosphocoenzyme A to form coenzyme A.</text>
</comment>
<dbReference type="GO" id="GO:0015937">
    <property type="term" value="P:coenzyme A biosynthetic process"/>
    <property type="evidence" value="ECO:0007669"/>
    <property type="project" value="UniProtKB-UniRule"/>
</dbReference>
<keyword evidence="5 9" id="KW-0418">Kinase</keyword>
<evidence type="ECO:0000313" key="10">
    <source>
        <dbReference type="Proteomes" id="UP000075424"/>
    </source>
</evidence>
<dbReference type="InterPro" id="IPR027417">
    <property type="entry name" value="P-loop_NTPase"/>
</dbReference>
<dbReference type="HAMAP" id="MF_00376">
    <property type="entry name" value="Dephospho_CoA_kinase"/>
    <property type="match status" value="1"/>
</dbReference>
<evidence type="ECO:0000256" key="2">
    <source>
        <dbReference type="ARBA" id="ARBA00022741"/>
    </source>
</evidence>
<accession>A0A163XXD6</accession>
<sequence>MAFTIGLTGGIASGKSTVSAMMRELGLPVIDADEAARAVVRPGEEAYRQIVAAFGPGILRADGEIDRAKLGAIVFNDEQQRKVLNAIVHPAVRKKMLAEKEAHIRSGAKTVVLDIPLLFESGLTHWVDKVLVVYVDDDVQLRRLMARNGFTEEEALARIRSQWPMAEKVKRADAVIDNNGTIEETRRQLLAILHQWDALGK</sequence>
<evidence type="ECO:0000313" key="12">
    <source>
        <dbReference type="Proteomes" id="UP000773850"/>
    </source>
</evidence>
<proteinExistence type="inferred from homology"/>
<keyword evidence="4 5" id="KW-0173">Coenzyme A biosynthesis</keyword>
<dbReference type="PATRIC" id="fig|1422.12.peg.426"/>
<evidence type="ECO:0000256" key="6">
    <source>
        <dbReference type="NCBIfam" id="TIGR00152"/>
    </source>
</evidence>
<dbReference type="GeneID" id="89612067"/>
<dbReference type="EMBL" id="LUCS01000028">
    <property type="protein sequence ID" value="KAF6510448.1"/>
    <property type="molecule type" value="Genomic_DNA"/>
</dbReference>
<protein>
    <recommendedName>
        <fullName evidence="5 6">Dephospho-CoA kinase</fullName>
        <ecNumber evidence="5 6">2.7.1.24</ecNumber>
    </recommendedName>
    <alternativeName>
        <fullName evidence="5">Dephosphocoenzyme A kinase</fullName>
    </alternativeName>
</protein>
<dbReference type="GO" id="GO:0005737">
    <property type="term" value="C:cytoplasm"/>
    <property type="evidence" value="ECO:0007669"/>
    <property type="project" value="UniProtKB-SubCell"/>
</dbReference>
<comment type="pathway">
    <text evidence="5">Cofactor biosynthesis; coenzyme A biosynthesis; CoA from (R)-pantothenate: step 5/5.</text>
</comment>
<feature type="binding site" evidence="5">
    <location>
        <begin position="12"/>
        <end position="17"/>
    </location>
    <ligand>
        <name>ATP</name>
        <dbReference type="ChEBI" id="CHEBI:30616"/>
    </ligand>
</feature>
<dbReference type="FunFam" id="3.40.50.300:FF:000485">
    <property type="entry name" value="Dephospho-CoA kinase CAB5"/>
    <property type="match status" value="1"/>
</dbReference>
<dbReference type="Pfam" id="PF01121">
    <property type="entry name" value="CoaE"/>
    <property type="match status" value="1"/>
</dbReference>
<dbReference type="EMBL" id="LQYV01000112">
    <property type="protein sequence ID" value="KYD23352.1"/>
    <property type="molecule type" value="Genomic_DNA"/>
</dbReference>
<comment type="subcellular location">
    <subcellularLocation>
        <location evidence="5">Cytoplasm</location>
    </subcellularLocation>
</comment>
<dbReference type="AlphaFoldDB" id="A0A087LHP9"/>
<keyword evidence="5 9" id="KW-0808">Transferase</keyword>
<comment type="similarity">
    <text evidence="1 5">Belongs to the CoaE family.</text>
</comment>
<dbReference type="SUPFAM" id="SSF52540">
    <property type="entry name" value="P-loop containing nucleoside triphosphate hydrolases"/>
    <property type="match status" value="1"/>
</dbReference>
<comment type="catalytic activity">
    <reaction evidence="5">
        <text>3'-dephospho-CoA + ATP = ADP + CoA + H(+)</text>
        <dbReference type="Rhea" id="RHEA:18245"/>
        <dbReference type="ChEBI" id="CHEBI:15378"/>
        <dbReference type="ChEBI" id="CHEBI:30616"/>
        <dbReference type="ChEBI" id="CHEBI:57287"/>
        <dbReference type="ChEBI" id="CHEBI:57328"/>
        <dbReference type="ChEBI" id="CHEBI:456216"/>
        <dbReference type="EC" id="2.7.1.24"/>
    </reaction>
</comment>
<dbReference type="Gene3D" id="3.40.50.300">
    <property type="entry name" value="P-loop containing nucleotide triphosphate hydrolases"/>
    <property type="match status" value="1"/>
</dbReference>
<accession>A0A087LHP9</accession>
<organism evidence="9 11">
    <name type="scientific">Geobacillus stearothermophilus</name>
    <name type="common">Bacillus stearothermophilus</name>
    <dbReference type="NCBI Taxonomy" id="1422"/>
    <lineage>
        <taxon>Bacteria</taxon>
        <taxon>Bacillati</taxon>
        <taxon>Bacillota</taxon>
        <taxon>Bacilli</taxon>
        <taxon>Bacillales</taxon>
        <taxon>Anoxybacillaceae</taxon>
        <taxon>Geobacillus</taxon>
    </lineage>
</organism>
<name>A0A087LHP9_GEOSE</name>
<dbReference type="Proteomes" id="UP000773850">
    <property type="component" value="Unassembled WGS sequence"/>
</dbReference>
<evidence type="ECO:0000256" key="5">
    <source>
        <dbReference type="HAMAP-Rule" id="MF_00376"/>
    </source>
</evidence>
<dbReference type="InterPro" id="IPR001977">
    <property type="entry name" value="Depp_CoAkinase"/>
</dbReference>
<reference evidence="10 11" key="1">
    <citation type="submission" date="2016-01" db="EMBL/GenBank/DDBJ databases">
        <title>Draft Genome Sequences of Seven Thermophilic Sporeformers Isolated from Foods.</title>
        <authorList>
            <person name="Berendsen E.M."/>
            <person name="Wells-Bennik M.H."/>
            <person name="Krawcyk A.O."/>
            <person name="De Jong A."/>
            <person name="Holsappel S."/>
            <person name="Eijlander R.T."/>
            <person name="Kuipers O.P."/>
        </authorList>
    </citation>
    <scope>NUCLEOTIDE SEQUENCE [LARGE SCALE GENOMIC DNA]</scope>
    <source>
        <strain evidence="8 10">B4109</strain>
        <strain evidence="9 11">B4114</strain>
    </source>
</reference>
<dbReference type="EC" id="2.7.1.24" evidence="5 6"/>
<dbReference type="PROSITE" id="PS51219">
    <property type="entry name" value="DPCK"/>
    <property type="match status" value="1"/>
</dbReference>
<keyword evidence="12" id="KW-1185">Reference proteome</keyword>
<dbReference type="EMBL" id="LQYY01000057">
    <property type="protein sequence ID" value="KYD34253.1"/>
    <property type="molecule type" value="Genomic_DNA"/>
</dbReference>
<dbReference type="Proteomes" id="UP000075424">
    <property type="component" value="Unassembled WGS sequence"/>
</dbReference>
<dbReference type="NCBIfam" id="TIGR00152">
    <property type="entry name" value="dephospho-CoA kinase"/>
    <property type="match status" value="1"/>
</dbReference>
<evidence type="ECO:0000313" key="9">
    <source>
        <dbReference type="EMBL" id="KYD34253.1"/>
    </source>
</evidence>
<comment type="caution">
    <text evidence="9">The sequence shown here is derived from an EMBL/GenBank/DDBJ whole genome shotgun (WGS) entry which is preliminary data.</text>
</comment>
<evidence type="ECO:0000313" key="8">
    <source>
        <dbReference type="EMBL" id="KYD23352.1"/>
    </source>
</evidence>
<dbReference type="UniPathway" id="UPA00241">
    <property type="reaction ID" value="UER00356"/>
</dbReference>
<dbReference type="PANTHER" id="PTHR10695:SF46">
    <property type="entry name" value="BIFUNCTIONAL COENZYME A SYNTHASE-RELATED"/>
    <property type="match status" value="1"/>
</dbReference>
<evidence type="ECO:0000256" key="4">
    <source>
        <dbReference type="ARBA" id="ARBA00022993"/>
    </source>
</evidence>
<dbReference type="GO" id="GO:0005524">
    <property type="term" value="F:ATP binding"/>
    <property type="evidence" value="ECO:0007669"/>
    <property type="project" value="UniProtKB-UniRule"/>
</dbReference>
<keyword evidence="3 5" id="KW-0067">ATP-binding</keyword>
<evidence type="ECO:0000313" key="11">
    <source>
        <dbReference type="Proteomes" id="UP000075517"/>
    </source>
</evidence>
<dbReference type="GO" id="GO:0004140">
    <property type="term" value="F:dephospho-CoA kinase activity"/>
    <property type="evidence" value="ECO:0007669"/>
    <property type="project" value="UniProtKB-UniRule"/>
</dbReference>
<dbReference type="OrthoDB" id="9812943at2"/>
<evidence type="ECO:0000256" key="3">
    <source>
        <dbReference type="ARBA" id="ARBA00022840"/>
    </source>
</evidence>
<evidence type="ECO:0000256" key="1">
    <source>
        <dbReference type="ARBA" id="ARBA00009018"/>
    </source>
</evidence>
<gene>
    <name evidence="5" type="primary">coaE</name>
    <name evidence="8" type="ORF">B4109_2320</name>
    <name evidence="9" type="ORF">B4114_2357</name>
    <name evidence="7" type="ORF">GS8_2605</name>
</gene>
<evidence type="ECO:0000313" key="7">
    <source>
        <dbReference type="EMBL" id="KAF6510448.1"/>
    </source>
</evidence>
<dbReference type="PANTHER" id="PTHR10695">
    <property type="entry name" value="DEPHOSPHO-COA KINASE-RELATED"/>
    <property type="match status" value="1"/>
</dbReference>
<keyword evidence="5" id="KW-0963">Cytoplasm</keyword>
<reference evidence="7 12" key="2">
    <citation type="submission" date="2016-03" db="EMBL/GenBank/DDBJ databases">
        <title>Spore heat resistance.</title>
        <authorList>
            <person name="Boekhorst J."/>
            <person name="Berendsen E.M."/>
            <person name="Wells-Bennik M.H."/>
            <person name="Kuipers O.P."/>
        </authorList>
    </citation>
    <scope>NUCLEOTIDE SEQUENCE [LARGE SCALE GENOMIC DNA]</scope>
    <source>
        <strain evidence="7 12">GS8</strain>
    </source>
</reference>
<dbReference type="RefSeq" id="WP_033008536.1">
    <property type="nucleotide sequence ID" value="NZ_CBCSGJ010000004.1"/>
</dbReference>
<keyword evidence="2 5" id="KW-0547">Nucleotide-binding</keyword>
<dbReference type="Proteomes" id="UP000075517">
    <property type="component" value="Unassembled WGS sequence"/>
</dbReference>
<dbReference type="CDD" id="cd02022">
    <property type="entry name" value="DPCK"/>
    <property type="match status" value="1"/>
</dbReference>